<sequence length="79" mass="8208">NALTSIDVAAHEMTHGLTSATANLDYAGESGGLNEATSDILGASVEFFADNTSDAGDYLIGEKIDINGDGTPLRYMDKP</sequence>
<keyword evidence="2" id="KW-0645">Protease</keyword>
<dbReference type="AlphaFoldDB" id="A0A6G3X2M1"/>
<dbReference type="SUPFAM" id="SSF55486">
    <property type="entry name" value="Metalloproteases ('zincins'), catalytic domain"/>
    <property type="match status" value="1"/>
</dbReference>
<keyword evidence="5" id="KW-0482">Metalloprotease</keyword>
<feature type="non-terminal residue" evidence="7">
    <location>
        <position position="1"/>
    </location>
</feature>
<dbReference type="Gene3D" id="3.10.170.10">
    <property type="match status" value="1"/>
</dbReference>
<dbReference type="Pfam" id="PF02868">
    <property type="entry name" value="Peptidase_M4_C"/>
    <property type="match status" value="1"/>
</dbReference>
<proteinExistence type="inferred from homology"/>
<dbReference type="Gene3D" id="1.10.390.10">
    <property type="entry name" value="Neutral Protease Domain 2"/>
    <property type="match status" value="1"/>
</dbReference>
<dbReference type="GO" id="GO:0004222">
    <property type="term" value="F:metalloendopeptidase activity"/>
    <property type="evidence" value="ECO:0007669"/>
    <property type="project" value="InterPro"/>
</dbReference>
<organism evidence="7">
    <name type="scientific">Streptomyces sp. SID7499</name>
    <dbReference type="NCBI Taxonomy" id="2706086"/>
    <lineage>
        <taxon>Bacteria</taxon>
        <taxon>Bacillati</taxon>
        <taxon>Actinomycetota</taxon>
        <taxon>Actinomycetes</taxon>
        <taxon>Kitasatosporales</taxon>
        <taxon>Streptomycetaceae</taxon>
        <taxon>Streptomyces</taxon>
    </lineage>
</organism>
<dbReference type="EMBL" id="JAAGMN010003867">
    <property type="protein sequence ID" value="NEE11912.1"/>
    <property type="molecule type" value="Genomic_DNA"/>
</dbReference>
<evidence type="ECO:0000256" key="5">
    <source>
        <dbReference type="ARBA" id="ARBA00023049"/>
    </source>
</evidence>
<evidence type="ECO:0000259" key="6">
    <source>
        <dbReference type="Pfam" id="PF02868"/>
    </source>
</evidence>
<dbReference type="PRINTS" id="PR00730">
    <property type="entry name" value="THERMOLYSIN"/>
</dbReference>
<name>A0A6G3X2M1_9ACTN</name>
<evidence type="ECO:0000313" key="7">
    <source>
        <dbReference type="EMBL" id="NEE11912.1"/>
    </source>
</evidence>
<keyword evidence="3" id="KW-0378">Hydrolase</keyword>
<keyword evidence="4" id="KW-0862">Zinc</keyword>
<evidence type="ECO:0000256" key="3">
    <source>
        <dbReference type="ARBA" id="ARBA00022801"/>
    </source>
</evidence>
<dbReference type="InterPro" id="IPR001570">
    <property type="entry name" value="Peptidase_M4_C_domain"/>
</dbReference>
<reference evidence="7" key="1">
    <citation type="submission" date="2020-01" db="EMBL/GenBank/DDBJ databases">
        <title>Insect and environment-associated Actinomycetes.</title>
        <authorList>
            <person name="Currrie C."/>
            <person name="Chevrette M."/>
            <person name="Carlson C."/>
            <person name="Stubbendieck R."/>
            <person name="Wendt-Pienkowski E."/>
        </authorList>
    </citation>
    <scope>NUCLEOTIDE SEQUENCE</scope>
    <source>
        <strain evidence="7">SID7499</strain>
    </source>
</reference>
<evidence type="ECO:0000256" key="1">
    <source>
        <dbReference type="ARBA" id="ARBA00009388"/>
    </source>
</evidence>
<feature type="domain" description="Peptidase M4 C-terminal" evidence="6">
    <location>
        <begin position="22"/>
        <end position="79"/>
    </location>
</feature>
<feature type="non-terminal residue" evidence="7">
    <location>
        <position position="79"/>
    </location>
</feature>
<evidence type="ECO:0000256" key="2">
    <source>
        <dbReference type="ARBA" id="ARBA00022670"/>
    </source>
</evidence>
<dbReference type="InterPro" id="IPR023612">
    <property type="entry name" value="Peptidase_M4"/>
</dbReference>
<dbReference type="PANTHER" id="PTHR33794:SF1">
    <property type="entry name" value="BACILLOLYSIN"/>
    <property type="match status" value="1"/>
</dbReference>
<protein>
    <submittedName>
        <fullName evidence="7">M4 family metallopeptidase</fullName>
    </submittedName>
</protein>
<dbReference type="GO" id="GO:0006508">
    <property type="term" value="P:proteolysis"/>
    <property type="evidence" value="ECO:0007669"/>
    <property type="project" value="UniProtKB-KW"/>
</dbReference>
<dbReference type="PANTHER" id="PTHR33794">
    <property type="entry name" value="BACILLOLYSIN"/>
    <property type="match status" value="1"/>
</dbReference>
<comment type="similarity">
    <text evidence="1">Belongs to the peptidase M4 family.</text>
</comment>
<evidence type="ECO:0000256" key="4">
    <source>
        <dbReference type="ARBA" id="ARBA00022833"/>
    </source>
</evidence>
<accession>A0A6G3X2M1</accession>
<dbReference type="InterPro" id="IPR027268">
    <property type="entry name" value="Peptidase_M4/M1_CTD_sf"/>
</dbReference>
<comment type="caution">
    <text evidence="7">The sequence shown here is derived from an EMBL/GenBank/DDBJ whole genome shotgun (WGS) entry which is preliminary data.</text>
</comment>
<gene>
    <name evidence="7" type="ORF">G3M58_36330</name>
</gene>
<dbReference type="InterPro" id="IPR050728">
    <property type="entry name" value="Zinc_Metalloprotease_M4"/>
</dbReference>